<comment type="similarity">
    <text evidence="1">Belongs to the MlaA family.</text>
</comment>
<dbReference type="OrthoDB" id="9785326at2"/>
<sequence length="232" mass="25867">MRLIALLIAAGVSAGCAHSPTYDPLDPLEPVNRGIYKFNDAADTYVLRPVAKGYVAVTPTFVRTGVTNFFSNLTYPLTIVNQFLQGKPADGFSDVGRFLINSTLGIGGLFDPATPLGLEKHDEDFGQTFGTWGVGHGWYLMLPFLGPSTNRDLTGRLFAIPLNPTYYSDESEWILGLSALDIVNTRAMLLNADRLVRNQYDPYVFIRDAYLQRRRAQVYDGNPPREDFDFDE</sequence>
<name>A0A363UJT8_9GAMM</name>
<comment type="caution">
    <text evidence="3">The sequence shown here is derived from an EMBL/GenBank/DDBJ whole genome shotgun (WGS) entry which is preliminary data.</text>
</comment>
<keyword evidence="2" id="KW-0732">Signal</keyword>
<dbReference type="Proteomes" id="UP000251800">
    <property type="component" value="Unassembled WGS sequence"/>
</dbReference>
<evidence type="ECO:0008006" key="5">
    <source>
        <dbReference type="Google" id="ProtNLM"/>
    </source>
</evidence>
<proteinExistence type="inferred from homology"/>
<accession>A0A363UJT8</accession>
<evidence type="ECO:0000313" key="3">
    <source>
        <dbReference type="EMBL" id="PWN55689.1"/>
    </source>
</evidence>
<keyword evidence="4" id="KW-1185">Reference proteome</keyword>
<dbReference type="Pfam" id="PF04333">
    <property type="entry name" value="MlaA"/>
    <property type="match status" value="1"/>
</dbReference>
<dbReference type="PROSITE" id="PS51257">
    <property type="entry name" value="PROKAR_LIPOPROTEIN"/>
    <property type="match status" value="1"/>
</dbReference>
<dbReference type="GO" id="GO:0120010">
    <property type="term" value="P:intermembrane phospholipid transfer"/>
    <property type="evidence" value="ECO:0007669"/>
    <property type="project" value="TreeGrafter"/>
</dbReference>
<dbReference type="InterPro" id="IPR007428">
    <property type="entry name" value="MlaA"/>
</dbReference>
<evidence type="ECO:0000256" key="2">
    <source>
        <dbReference type="ARBA" id="ARBA00022729"/>
    </source>
</evidence>
<dbReference type="EMBL" id="QEQK01000009">
    <property type="protein sequence ID" value="PWN55689.1"/>
    <property type="molecule type" value="Genomic_DNA"/>
</dbReference>
<dbReference type="PRINTS" id="PR01805">
    <property type="entry name" value="VACJLIPOPROT"/>
</dbReference>
<reference evidence="3 4" key="1">
    <citation type="submission" date="2018-05" db="EMBL/GenBank/DDBJ databases">
        <title>Abyssibacter profundi OUC007T gen. nov., sp. nov, a marine bacterium isolated from seawater of the Mariana Trench.</title>
        <authorList>
            <person name="Zhou S."/>
        </authorList>
    </citation>
    <scope>NUCLEOTIDE SEQUENCE [LARGE SCALE GENOMIC DNA]</scope>
    <source>
        <strain evidence="3 4">OUC007</strain>
    </source>
</reference>
<dbReference type="RefSeq" id="WP_109720613.1">
    <property type="nucleotide sequence ID" value="NZ_QEQK01000009.1"/>
</dbReference>
<gene>
    <name evidence="3" type="ORF">DEH80_11330</name>
</gene>
<organism evidence="3 4">
    <name type="scientific">Abyssibacter profundi</name>
    <dbReference type="NCBI Taxonomy" id="2182787"/>
    <lineage>
        <taxon>Bacteria</taxon>
        <taxon>Pseudomonadati</taxon>
        <taxon>Pseudomonadota</taxon>
        <taxon>Gammaproteobacteria</taxon>
        <taxon>Chromatiales</taxon>
        <taxon>Oceanococcaceae</taxon>
        <taxon>Abyssibacter</taxon>
    </lineage>
</organism>
<dbReference type="PANTHER" id="PTHR30035">
    <property type="entry name" value="LIPOPROTEIN VACJ-RELATED"/>
    <property type="match status" value="1"/>
</dbReference>
<dbReference type="AlphaFoldDB" id="A0A363UJT8"/>
<evidence type="ECO:0000313" key="4">
    <source>
        <dbReference type="Proteomes" id="UP000251800"/>
    </source>
</evidence>
<evidence type="ECO:0000256" key="1">
    <source>
        <dbReference type="ARBA" id="ARBA00010634"/>
    </source>
</evidence>
<protein>
    <recommendedName>
        <fullName evidence="5">ABC transporter</fullName>
    </recommendedName>
</protein>
<dbReference type="GO" id="GO:0016020">
    <property type="term" value="C:membrane"/>
    <property type="evidence" value="ECO:0007669"/>
    <property type="project" value="InterPro"/>
</dbReference>
<dbReference type="PANTHER" id="PTHR30035:SF3">
    <property type="entry name" value="INTERMEMBRANE PHOSPHOLIPID TRANSPORT SYSTEM LIPOPROTEIN MLAA"/>
    <property type="match status" value="1"/>
</dbReference>